<evidence type="ECO:0000313" key="16">
    <source>
        <dbReference type="Proteomes" id="UP000663829"/>
    </source>
</evidence>
<dbReference type="PANTHER" id="PTHR14950:SF37">
    <property type="entry name" value="ENDORIBONUCLEASE DICER"/>
    <property type="match status" value="1"/>
</dbReference>
<dbReference type="GO" id="GO:0004525">
    <property type="term" value="F:ribonuclease III activity"/>
    <property type="evidence" value="ECO:0007669"/>
    <property type="project" value="InterPro"/>
</dbReference>
<evidence type="ECO:0000256" key="4">
    <source>
        <dbReference type="ARBA" id="ARBA00022737"/>
    </source>
</evidence>
<dbReference type="GO" id="GO:0031047">
    <property type="term" value="P:regulatory ncRNA-mediated gene silencing"/>
    <property type="evidence" value="ECO:0007669"/>
    <property type="project" value="UniProtKB-ARBA"/>
</dbReference>
<feature type="domain" description="Helicase C-terminal" evidence="13">
    <location>
        <begin position="353"/>
        <end position="523"/>
    </location>
</feature>
<dbReference type="SUPFAM" id="SSF54768">
    <property type="entry name" value="dsRNA-binding domain-like"/>
    <property type="match status" value="1"/>
</dbReference>
<dbReference type="GO" id="GO:0004386">
    <property type="term" value="F:helicase activity"/>
    <property type="evidence" value="ECO:0007669"/>
    <property type="project" value="UniProtKB-KW"/>
</dbReference>
<dbReference type="SUPFAM" id="SSF52540">
    <property type="entry name" value="P-loop containing nucleoside triphosphate hydrolases"/>
    <property type="match status" value="1"/>
</dbReference>
<dbReference type="Gene3D" id="3.30.160.380">
    <property type="entry name" value="Dicer dimerisation domain"/>
    <property type="match status" value="1"/>
</dbReference>
<dbReference type="PANTHER" id="PTHR14950">
    <property type="entry name" value="DICER-RELATED"/>
    <property type="match status" value="1"/>
</dbReference>
<keyword evidence="6" id="KW-0378">Hydrolase</keyword>
<dbReference type="InterPro" id="IPR011545">
    <property type="entry name" value="DEAD/DEAH_box_helicase_dom"/>
</dbReference>
<dbReference type="InterPro" id="IPR000999">
    <property type="entry name" value="RNase_III_dom"/>
</dbReference>
<keyword evidence="10" id="KW-0694">RNA-binding</keyword>
<dbReference type="GO" id="GO:0046872">
    <property type="term" value="F:metal ion binding"/>
    <property type="evidence" value="ECO:0007669"/>
    <property type="project" value="UniProtKB-KW"/>
</dbReference>
<evidence type="ECO:0000259" key="11">
    <source>
        <dbReference type="PROSITE" id="PS50142"/>
    </source>
</evidence>
<dbReference type="InterPro" id="IPR027417">
    <property type="entry name" value="P-loop_NTPase"/>
</dbReference>
<evidence type="ECO:0000256" key="7">
    <source>
        <dbReference type="ARBA" id="ARBA00022806"/>
    </source>
</evidence>
<dbReference type="GO" id="GO:0003723">
    <property type="term" value="F:RNA binding"/>
    <property type="evidence" value="ECO:0007669"/>
    <property type="project" value="UniProtKB-KW"/>
</dbReference>
<evidence type="ECO:0000256" key="5">
    <source>
        <dbReference type="ARBA" id="ARBA00022741"/>
    </source>
</evidence>
<evidence type="ECO:0000256" key="2">
    <source>
        <dbReference type="ARBA" id="ARBA00001946"/>
    </source>
</evidence>
<proteinExistence type="predicted"/>
<keyword evidence="3" id="KW-0479">Metal-binding</keyword>
<evidence type="ECO:0000313" key="15">
    <source>
        <dbReference type="EMBL" id="CAF3805727.1"/>
    </source>
</evidence>
<evidence type="ECO:0000256" key="9">
    <source>
        <dbReference type="ARBA" id="ARBA00022842"/>
    </source>
</evidence>
<dbReference type="Pfam" id="PF00271">
    <property type="entry name" value="Helicase_C"/>
    <property type="match status" value="1"/>
</dbReference>
<dbReference type="PROSITE" id="PS00517">
    <property type="entry name" value="RNASE_3_1"/>
    <property type="match status" value="1"/>
</dbReference>
<comment type="cofactor">
    <cofactor evidence="1">
        <name>Mn(2+)</name>
        <dbReference type="ChEBI" id="CHEBI:29035"/>
    </cofactor>
</comment>
<evidence type="ECO:0000259" key="13">
    <source>
        <dbReference type="PROSITE" id="PS51194"/>
    </source>
</evidence>
<sequence>MLIKELSTSTNLTIKDGGKRTIFLVKQVPLVDQQGDYISLHTNMRVGKYYGELNTDAWDKQKWNNEFNSHQVLVMTAQIFLDVIEHKFFLLSQVNLLILDECHHATGKDPYAILMNGYYDKCSPQPRILGLTASITSKKLKADKFREVMELLETILRARVESGSSREESRGYGTSAHIMKIRYAPYEQNTVQVAFEMLNTISSDIEQYCTQYQNKLDEQQLQLSELILSTDYRRSNMYNYNVQSAKYMELQQSQCITVPALKRHIDNIKHMGDDLGLIGLYLASVHLKKHLWSYLNDELKNNDESSKELITSVYEKIILLTDVLFNLIEINPTNYDLLYSNKVLKLLEHIVLQYAQTLSTCSYDSSSCSMRCIIFVERTCTAIILSQLLSTMCQKLYPEYNCIQPKHIAGTKSFGIELPMNAKYQRQLISDFRTGNINVLIATSVIEEGLDIPQCNLVFRFNKPNNFSSYMQSKQNASYVLFMSNDDNSTIKEEAEYQEYDKIEKMLKDGFHDRSSDFNNDVEEADTLPPYVTDKGIRIDATRAVRLIHEYCATLGGGQIFPIRILFNGIGPFTCVLTLPANCPIRKDVICTDKSKSLAKYRCCLAMVELLYEKGEFNEHCLPRRCKMEMNPSFEEQLFRLCDNLFDKRNESTPQIIDKNIAKLSIQNKSDNCWHLYRIIISTQMETVFSHVLGFAVPCKMPNLPRFNIYDTDNIYIVEVVYAEEINYNEYKNEFETFCRFLFEKVFNFDKQQLKYDADNSSYTMMPCLLTEWNTIDINRMATICQRAEKHVKHYTDLNEDDVYMYEPPLFQEEISQQSKKQKISYVLCTNECQNQQKTAFDKDNSGKRFIDYYEEKYKNLKLNHPEWPMACVQFFGRLTINFLFRDNDITSKKKRTTKHEAMYIPVELLTYGLLNKKDYQLFNKVPSIFTRITQLYHIEKLRKHICDKLNHYKLLDGQQMATVKFRDCLSNDNVDTNQNHTTTVQTFERKYLQLPLVDLTYDTLISTTNINDAEQLTSDILFQVCTRHSTGENTDMENLEILGDCFLKLAVSMSMYYKNPQENAGYLTVAKTKLISNATLYRCVIRKKLKCYLYAQKIVYRGKDANWLPPGYIVNDDNCNKMIDDDDKKNVYTLGSKCYTKQVTKRKAFADMLEAMIGATLITSGYGCAMKLMEWLGLNVFPKDENDSIAALPSIICCDHSEAIEQLIISFYEKNNFQNVEKILNYRFKNKAYLIAAFTHPSNFANRLTLCYERLEFLGDAVLDFLVTREIFMKNKTITPSTVTDIRQDLANNGRLAYIFVALGLSRYILHHSTTLFQQISSYAQLEHSETLHDRLDKDIAAYADATAPKALADVFEAIVGAIFLDSQNSLQTVWRVIEPFMRNYIEKSISSPNLNPVRYITEYGGNIIDCGLNEQNLAQYIVKLTDDRTYEGCGKNKKKAKFNACRTAVADIMINQQSQA</sequence>
<feature type="domain" description="RNase III" evidence="11">
    <location>
        <begin position="1218"/>
        <end position="1369"/>
    </location>
</feature>
<dbReference type="Pfam" id="PF03368">
    <property type="entry name" value="Dicer_dimer"/>
    <property type="match status" value="1"/>
</dbReference>
<keyword evidence="5" id="KW-0547">Nucleotide-binding</keyword>
<dbReference type="InterPro" id="IPR038248">
    <property type="entry name" value="Dicer_dimer_sf"/>
</dbReference>
<comment type="cofactor">
    <cofactor evidence="2">
        <name>Mg(2+)</name>
        <dbReference type="ChEBI" id="CHEBI:18420"/>
    </cofactor>
</comment>
<keyword evidence="4" id="KW-0677">Repeat</keyword>
<protein>
    <submittedName>
        <fullName evidence="14">Uncharacterized protein</fullName>
    </submittedName>
</protein>
<gene>
    <name evidence="14" type="ORF">GPM918_LOCUS15483</name>
    <name evidence="15" type="ORF">SRO942_LOCUS15483</name>
</gene>
<evidence type="ECO:0000259" key="12">
    <source>
        <dbReference type="PROSITE" id="PS51192"/>
    </source>
</evidence>
<dbReference type="Gene3D" id="3.30.160.20">
    <property type="match status" value="1"/>
</dbReference>
<keyword evidence="16" id="KW-1185">Reference proteome</keyword>
<dbReference type="PROSITE" id="PS51194">
    <property type="entry name" value="HELICASE_CTER"/>
    <property type="match status" value="1"/>
</dbReference>
<evidence type="ECO:0000313" key="14">
    <source>
        <dbReference type="EMBL" id="CAF1035066.1"/>
    </source>
</evidence>
<dbReference type="PROSITE" id="PS50142">
    <property type="entry name" value="RNASE_3_2"/>
    <property type="match status" value="2"/>
</dbReference>
<accession>A0A814J9G1</accession>
<dbReference type="PROSITE" id="PS51192">
    <property type="entry name" value="HELICASE_ATP_BIND_1"/>
    <property type="match status" value="1"/>
</dbReference>
<comment type="caution">
    <text evidence="14">The sequence shown here is derived from an EMBL/GenBank/DDBJ whole genome shotgun (WGS) entry which is preliminary data.</text>
</comment>
<dbReference type="GO" id="GO:0005524">
    <property type="term" value="F:ATP binding"/>
    <property type="evidence" value="ECO:0007669"/>
    <property type="project" value="UniProtKB-KW"/>
</dbReference>
<feature type="domain" description="Helicase ATP-binding" evidence="12">
    <location>
        <begin position="1"/>
        <end position="153"/>
    </location>
</feature>
<evidence type="ECO:0000256" key="8">
    <source>
        <dbReference type="ARBA" id="ARBA00022840"/>
    </source>
</evidence>
<dbReference type="GO" id="GO:0006396">
    <property type="term" value="P:RNA processing"/>
    <property type="evidence" value="ECO:0007669"/>
    <property type="project" value="InterPro"/>
</dbReference>
<dbReference type="EMBL" id="CAJOBC010003904">
    <property type="protein sequence ID" value="CAF3805727.1"/>
    <property type="molecule type" value="Genomic_DNA"/>
</dbReference>
<dbReference type="InterPro" id="IPR036389">
    <property type="entry name" value="RNase_III_sf"/>
</dbReference>
<dbReference type="Proteomes" id="UP000681722">
    <property type="component" value="Unassembled WGS sequence"/>
</dbReference>
<feature type="domain" description="RNase III" evidence="11">
    <location>
        <begin position="1002"/>
        <end position="1166"/>
    </location>
</feature>
<evidence type="ECO:0000256" key="6">
    <source>
        <dbReference type="ARBA" id="ARBA00022801"/>
    </source>
</evidence>
<dbReference type="CDD" id="cd00593">
    <property type="entry name" value="RIBOc"/>
    <property type="match status" value="2"/>
</dbReference>
<dbReference type="SUPFAM" id="SSF69065">
    <property type="entry name" value="RNase III domain-like"/>
    <property type="match status" value="2"/>
</dbReference>
<dbReference type="InterPro" id="IPR001650">
    <property type="entry name" value="Helicase_C-like"/>
</dbReference>
<dbReference type="Proteomes" id="UP000663829">
    <property type="component" value="Unassembled WGS sequence"/>
</dbReference>
<dbReference type="InterPro" id="IPR014001">
    <property type="entry name" value="Helicase_ATP-bd"/>
</dbReference>
<keyword evidence="7" id="KW-0347">Helicase</keyword>
<dbReference type="SMART" id="SM00535">
    <property type="entry name" value="RIBOc"/>
    <property type="match status" value="2"/>
</dbReference>
<evidence type="ECO:0000256" key="3">
    <source>
        <dbReference type="ARBA" id="ARBA00022723"/>
    </source>
</evidence>
<dbReference type="Gene3D" id="1.10.1520.10">
    <property type="entry name" value="Ribonuclease III domain"/>
    <property type="match status" value="2"/>
</dbReference>
<evidence type="ECO:0000256" key="1">
    <source>
        <dbReference type="ARBA" id="ARBA00001936"/>
    </source>
</evidence>
<dbReference type="Pfam" id="PF00270">
    <property type="entry name" value="DEAD"/>
    <property type="match status" value="1"/>
</dbReference>
<keyword evidence="8" id="KW-0067">ATP-binding</keyword>
<keyword evidence="9" id="KW-0460">Magnesium</keyword>
<reference evidence="14" key="1">
    <citation type="submission" date="2021-02" db="EMBL/GenBank/DDBJ databases">
        <authorList>
            <person name="Nowell W R."/>
        </authorList>
    </citation>
    <scope>NUCLEOTIDE SEQUENCE</scope>
</reference>
<name>A0A814J9G1_9BILA</name>
<dbReference type="Gene3D" id="3.40.50.300">
    <property type="entry name" value="P-loop containing nucleotide triphosphate hydrolases"/>
    <property type="match status" value="2"/>
</dbReference>
<dbReference type="OrthoDB" id="2392202at2759"/>
<dbReference type="InterPro" id="IPR005034">
    <property type="entry name" value="Dicer_dimerisation"/>
</dbReference>
<organism evidence="14 16">
    <name type="scientific">Didymodactylos carnosus</name>
    <dbReference type="NCBI Taxonomy" id="1234261"/>
    <lineage>
        <taxon>Eukaryota</taxon>
        <taxon>Metazoa</taxon>
        <taxon>Spiralia</taxon>
        <taxon>Gnathifera</taxon>
        <taxon>Rotifera</taxon>
        <taxon>Eurotatoria</taxon>
        <taxon>Bdelloidea</taxon>
        <taxon>Philodinida</taxon>
        <taxon>Philodinidae</taxon>
        <taxon>Didymodactylos</taxon>
    </lineage>
</organism>
<dbReference type="FunFam" id="1.10.1520.10:FF:000004">
    <property type="entry name" value="Endoribonuclease dicer-like 1"/>
    <property type="match status" value="1"/>
</dbReference>
<evidence type="ECO:0000256" key="10">
    <source>
        <dbReference type="ARBA" id="ARBA00022884"/>
    </source>
</evidence>
<dbReference type="Pfam" id="PF00636">
    <property type="entry name" value="Ribonuclease_3"/>
    <property type="match status" value="2"/>
</dbReference>
<dbReference type="EMBL" id="CAJNOQ010003904">
    <property type="protein sequence ID" value="CAF1035066.1"/>
    <property type="molecule type" value="Genomic_DNA"/>
</dbReference>